<keyword evidence="2" id="KW-1185">Reference proteome</keyword>
<dbReference type="InterPro" id="IPR023393">
    <property type="entry name" value="START-like_dom_sf"/>
</dbReference>
<dbReference type="RefSeq" id="WP_355087292.1">
    <property type="nucleotide sequence ID" value="NZ_JBEXKW010000031.1"/>
</dbReference>
<sequence>MRTKIDIHFVVDITPAQVLEALAATEMFPEWSTYHDARVATRDERGRPHRVYVTADVMGSSDLQVLEYEWTESRCAWQVVDSSRGIGGDGWFQVAPGPSGTKVWYHVTVHSRIPLPGLLMKRTVQRWHETVVQNFIEFAEAYPEPRDYQMM</sequence>
<dbReference type="InterPro" id="IPR019587">
    <property type="entry name" value="Polyketide_cyclase/dehydratase"/>
</dbReference>
<organism evidence="1 2">
    <name type="scientific">Nocardia aurea</name>
    <dbReference type="NCBI Taxonomy" id="2144174"/>
    <lineage>
        <taxon>Bacteria</taxon>
        <taxon>Bacillati</taxon>
        <taxon>Actinomycetota</taxon>
        <taxon>Actinomycetes</taxon>
        <taxon>Mycobacteriales</taxon>
        <taxon>Nocardiaceae</taxon>
        <taxon>Nocardia</taxon>
    </lineage>
</organism>
<proteinExistence type="predicted"/>
<dbReference type="PANTHER" id="PTHR39683:SF4">
    <property type="entry name" value="COENZYME Q-BINDING PROTEIN COQ10 START DOMAIN-CONTAINING PROTEIN"/>
    <property type="match status" value="1"/>
</dbReference>
<protein>
    <submittedName>
        <fullName evidence="1">SRPBCC family protein</fullName>
    </submittedName>
</protein>
<name>A0ABV3G4B8_9NOCA</name>
<evidence type="ECO:0000313" key="1">
    <source>
        <dbReference type="EMBL" id="MEV0712537.1"/>
    </source>
</evidence>
<dbReference type="Pfam" id="PF10604">
    <property type="entry name" value="Polyketide_cyc2"/>
    <property type="match status" value="1"/>
</dbReference>
<dbReference type="Proteomes" id="UP001551695">
    <property type="component" value="Unassembled WGS sequence"/>
</dbReference>
<dbReference type="PANTHER" id="PTHR39683">
    <property type="entry name" value="CONSERVED PROTEIN TB16.3"/>
    <property type="match status" value="1"/>
</dbReference>
<comment type="caution">
    <text evidence="1">The sequence shown here is derived from an EMBL/GenBank/DDBJ whole genome shotgun (WGS) entry which is preliminary data.</text>
</comment>
<accession>A0ABV3G4B8</accession>
<reference evidence="1 2" key="1">
    <citation type="submission" date="2024-06" db="EMBL/GenBank/DDBJ databases">
        <title>The Natural Products Discovery Center: Release of the First 8490 Sequenced Strains for Exploring Actinobacteria Biosynthetic Diversity.</title>
        <authorList>
            <person name="Kalkreuter E."/>
            <person name="Kautsar S.A."/>
            <person name="Yang D."/>
            <person name="Bader C.D."/>
            <person name="Teijaro C.N."/>
            <person name="Fluegel L."/>
            <person name="Davis C.M."/>
            <person name="Simpson J.R."/>
            <person name="Lauterbach L."/>
            <person name="Steele A.D."/>
            <person name="Gui C."/>
            <person name="Meng S."/>
            <person name="Li G."/>
            <person name="Viehrig K."/>
            <person name="Ye F."/>
            <person name="Su P."/>
            <person name="Kiefer A.F."/>
            <person name="Nichols A."/>
            <person name="Cepeda A.J."/>
            <person name="Yan W."/>
            <person name="Fan B."/>
            <person name="Jiang Y."/>
            <person name="Adhikari A."/>
            <person name="Zheng C.-J."/>
            <person name="Schuster L."/>
            <person name="Cowan T.M."/>
            <person name="Smanski M.J."/>
            <person name="Chevrette M.G."/>
            <person name="De Carvalho L.P.S."/>
            <person name="Shen B."/>
        </authorList>
    </citation>
    <scope>NUCLEOTIDE SEQUENCE [LARGE SCALE GENOMIC DNA]</scope>
    <source>
        <strain evidence="1 2">NPDC050403</strain>
    </source>
</reference>
<dbReference type="Gene3D" id="3.30.530.20">
    <property type="match status" value="1"/>
</dbReference>
<dbReference type="EMBL" id="JBFAKC010000022">
    <property type="protein sequence ID" value="MEV0712537.1"/>
    <property type="molecule type" value="Genomic_DNA"/>
</dbReference>
<gene>
    <name evidence="1" type="ORF">AB0I48_33770</name>
</gene>
<evidence type="ECO:0000313" key="2">
    <source>
        <dbReference type="Proteomes" id="UP001551695"/>
    </source>
</evidence>
<dbReference type="SUPFAM" id="SSF55961">
    <property type="entry name" value="Bet v1-like"/>
    <property type="match status" value="1"/>
</dbReference>